<dbReference type="EMBL" id="JBHMEZ010000012">
    <property type="protein sequence ID" value="MFB9053628.1"/>
    <property type="molecule type" value="Genomic_DNA"/>
</dbReference>
<dbReference type="RefSeq" id="WP_382382845.1">
    <property type="nucleotide sequence ID" value="NZ_JBHMEZ010000012.1"/>
</dbReference>
<evidence type="ECO:0000313" key="2">
    <source>
        <dbReference type="EMBL" id="MFB9053628.1"/>
    </source>
</evidence>
<keyword evidence="1" id="KW-0472">Membrane</keyword>
<name>A0ABV5F2F2_9FLAO</name>
<accession>A0ABV5F2F2</accession>
<dbReference type="Proteomes" id="UP001589605">
    <property type="component" value="Unassembled WGS sequence"/>
</dbReference>
<feature type="transmembrane region" description="Helical" evidence="1">
    <location>
        <begin position="33"/>
        <end position="50"/>
    </location>
</feature>
<sequence length="57" mass="6584">MIHKTIALLAQLPLGTPNPDDNQPVDFSDPFNIVVFIVLPIIAILLYVYWRKQQHKK</sequence>
<keyword evidence="1" id="KW-0812">Transmembrane</keyword>
<gene>
    <name evidence="2" type="ORF">ACFFVB_11135</name>
</gene>
<keyword evidence="3" id="KW-1185">Reference proteome</keyword>
<comment type="caution">
    <text evidence="2">The sequence shown here is derived from an EMBL/GenBank/DDBJ whole genome shotgun (WGS) entry which is preliminary data.</text>
</comment>
<evidence type="ECO:0000256" key="1">
    <source>
        <dbReference type="SAM" id="Phobius"/>
    </source>
</evidence>
<keyword evidence="1" id="KW-1133">Transmembrane helix</keyword>
<reference evidence="2 3" key="1">
    <citation type="submission" date="2024-09" db="EMBL/GenBank/DDBJ databases">
        <authorList>
            <person name="Sun Q."/>
            <person name="Mori K."/>
        </authorList>
    </citation>
    <scope>NUCLEOTIDE SEQUENCE [LARGE SCALE GENOMIC DNA]</scope>
    <source>
        <strain evidence="2 3">CECT 8286</strain>
    </source>
</reference>
<evidence type="ECO:0000313" key="3">
    <source>
        <dbReference type="Proteomes" id="UP001589605"/>
    </source>
</evidence>
<organism evidence="2 3">
    <name type="scientific">Formosa undariae</name>
    <dbReference type="NCBI Taxonomy" id="1325436"/>
    <lineage>
        <taxon>Bacteria</taxon>
        <taxon>Pseudomonadati</taxon>
        <taxon>Bacteroidota</taxon>
        <taxon>Flavobacteriia</taxon>
        <taxon>Flavobacteriales</taxon>
        <taxon>Flavobacteriaceae</taxon>
        <taxon>Formosa</taxon>
    </lineage>
</organism>
<proteinExistence type="predicted"/>
<protein>
    <submittedName>
        <fullName evidence="2">Adenylosuccinate synthetase</fullName>
    </submittedName>
</protein>